<evidence type="ECO:0000313" key="4">
    <source>
        <dbReference type="Proteomes" id="UP000184474"/>
    </source>
</evidence>
<accession>A0A1M6SK59</accession>
<sequence>MCIDFKAFVLIILFGTMVWTGHAQDMAKANQLLESSQYLEAHQMYAELADQFWENKQWNSYAVSRLKISTCELALGHIDVSIQEAERILEFAHGYLQDTSELVGQTRLLMGSALLHVGRNDLALEQLLLAEPNISDATLDKAECYESMAIAYWNNGNDDLALQYHERAFGMRKQLGAPDGLLGDSNNNIGLVYIKDEPRQSMIYLNRALRYYQSDVDQNRQKIGVCYINLAFAEVGLGNYQDALHYLDRLDSMWTKLYAGDHPNKAFALSSRGRILKLKGAYDEALTYQEEALAMYKSLHGEKHPDVANTYFLIGQLYQERKDYQQAASYYQQSIYANLYDQQYEDLYDVPEVKNYYHAEILLSSLQSKAQALEALHFEKSLKLRDINGALDSYLRCDELIGKIRQQRINEQDKLRLAAIAADVYENGISVSKYLSERTFQRKHYLDIAFDFMERSKAAVLLEAITETKAKHFAGISDEDLATEDSLKTEIDMLEQMMLQDISDVQRSEFQNQLFTYESALRDFVSLLEEKHPEYFKLKYDTHLATLSELQVSLAEGEGVLSYFTAKDKIYIFLVTHRKSILTEVEIGQNWSGKVIGMRNAIKYQMQEEFMDISQQMYETLIPSGIDPLHTLTILPDGVLSTIPFESLVKSDRDGNRYLIEQAAVNYDYSATLYLSNISSQPTAANRQVLLIAPVDFDRLDGMSDLPATMDEVNEIKYLFGGNDVEVNMAVRADASKEVLVGDLSSYHYLHFATHGVVNESNPDQSRIYMHSTASSDGRLYCSEIYNLKLNAGLVSLSACETGLGKISKGEGVIGLSRALKYAGAKNLMVSLWQVNDQSTSDMMISFYQNHLYHSDQEGYSDDLRKAKLKMIGSDDFSAPYYWAPFVLVGR</sequence>
<dbReference type="PANTHER" id="PTHR10098:SF108">
    <property type="entry name" value="TETRATRICOPEPTIDE REPEAT PROTEIN 28"/>
    <property type="match status" value="1"/>
</dbReference>
<dbReference type="PROSITE" id="PS50005">
    <property type="entry name" value="TPR"/>
    <property type="match status" value="1"/>
</dbReference>
<feature type="domain" description="CHAT" evidence="2">
    <location>
        <begin position="614"/>
        <end position="891"/>
    </location>
</feature>
<dbReference type="InterPro" id="IPR024983">
    <property type="entry name" value="CHAT_dom"/>
</dbReference>
<dbReference type="Proteomes" id="UP000184474">
    <property type="component" value="Unassembled WGS sequence"/>
</dbReference>
<dbReference type="Pfam" id="PF12770">
    <property type="entry name" value="CHAT"/>
    <property type="match status" value="1"/>
</dbReference>
<dbReference type="Pfam" id="PF13374">
    <property type="entry name" value="TPR_10"/>
    <property type="match status" value="2"/>
</dbReference>
<dbReference type="STRING" id="156994.SAMN04488028_10551"/>
<proteinExistence type="predicted"/>
<dbReference type="Pfam" id="PF13424">
    <property type="entry name" value="TPR_12"/>
    <property type="match status" value="1"/>
</dbReference>
<keyword evidence="4" id="KW-1185">Reference proteome</keyword>
<dbReference type="PANTHER" id="PTHR10098">
    <property type="entry name" value="RAPSYN-RELATED"/>
    <property type="match status" value="1"/>
</dbReference>
<organism evidence="3 4">
    <name type="scientific">Reichenbachiella agariperforans</name>
    <dbReference type="NCBI Taxonomy" id="156994"/>
    <lineage>
        <taxon>Bacteria</taxon>
        <taxon>Pseudomonadati</taxon>
        <taxon>Bacteroidota</taxon>
        <taxon>Cytophagia</taxon>
        <taxon>Cytophagales</taxon>
        <taxon>Reichenbachiellaceae</taxon>
        <taxon>Reichenbachiella</taxon>
    </lineage>
</organism>
<dbReference type="SUPFAM" id="SSF48452">
    <property type="entry name" value="TPR-like"/>
    <property type="match status" value="3"/>
</dbReference>
<evidence type="ECO:0000313" key="3">
    <source>
        <dbReference type="EMBL" id="SHK45164.1"/>
    </source>
</evidence>
<dbReference type="AlphaFoldDB" id="A0A1M6SK59"/>
<gene>
    <name evidence="3" type="ORF">SAMN04488028_10551</name>
</gene>
<keyword evidence="1" id="KW-0802">TPR repeat</keyword>
<name>A0A1M6SK59_REIAG</name>
<reference evidence="4" key="1">
    <citation type="submission" date="2016-11" db="EMBL/GenBank/DDBJ databases">
        <authorList>
            <person name="Varghese N."/>
            <person name="Submissions S."/>
        </authorList>
    </citation>
    <scope>NUCLEOTIDE SEQUENCE [LARGE SCALE GENOMIC DNA]</scope>
    <source>
        <strain evidence="4">DSM 26134</strain>
    </source>
</reference>
<dbReference type="InterPro" id="IPR019734">
    <property type="entry name" value="TPR_rpt"/>
</dbReference>
<feature type="repeat" description="TPR" evidence="1">
    <location>
        <begin position="308"/>
        <end position="341"/>
    </location>
</feature>
<dbReference type="Gene3D" id="1.25.40.10">
    <property type="entry name" value="Tetratricopeptide repeat domain"/>
    <property type="match status" value="2"/>
</dbReference>
<dbReference type="SMART" id="SM00028">
    <property type="entry name" value="TPR"/>
    <property type="match status" value="5"/>
</dbReference>
<protein>
    <submittedName>
        <fullName evidence="3">CHAT domain-containing protein</fullName>
    </submittedName>
</protein>
<evidence type="ECO:0000256" key="1">
    <source>
        <dbReference type="PROSITE-ProRule" id="PRU00339"/>
    </source>
</evidence>
<evidence type="ECO:0000259" key="2">
    <source>
        <dbReference type="Pfam" id="PF12770"/>
    </source>
</evidence>
<dbReference type="EMBL" id="FRAA01000005">
    <property type="protein sequence ID" value="SHK45164.1"/>
    <property type="molecule type" value="Genomic_DNA"/>
</dbReference>
<dbReference type="InterPro" id="IPR011990">
    <property type="entry name" value="TPR-like_helical_dom_sf"/>
</dbReference>